<dbReference type="CDD" id="cd15840">
    <property type="entry name" value="SNARE_Qa"/>
    <property type="match status" value="1"/>
</dbReference>
<feature type="region of interest" description="Disordered" evidence="2">
    <location>
        <begin position="135"/>
        <end position="160"/>
    </location>
</feature>
<comment type="caution">
    <text evidence="4">The sequence shown here is derived from an EMBL/GenBank/DDBJ whole genome shotgun (WGS) entry which is preliminary data.</text>
</comment>
<evidence type="ECO:0000256" key="2">
    <source>
        <dbReference type="SAM" id="MobiDB-lite"/>
    </source>
</evidence>
<keyword evidence="5" id="KW-1185">Reference proteome</keyword>
<comment type="similarity">
    <text evidence="1">Belongs to the syntaxin family.</text>
</comment>
<evidence type="ECO:0000313" key="4">
    <source>
        <dbReference type="EMBL" id="KAF8822317.1"/>
    </source>
</evidence>
<dbReference type="PANTHER" id="PTHR19957">
    <property type="entry name" value="SYNTAXIN"/>
    <property type="match status" value="1"/>
</dbReference>
<dbReference type="SMART" id="SM00397">
    <property type="entry name" value="t_SNARE"/>
    <property type="match status" value="1"/>
</dbReference>
<protein>
    <recommendedName>
        <fullName evidence="3">t-SNARE coiled-coil homology domain-containing protein</fullName>
    </recommendedName>
</protein>
<dbReference type="PROSITE" id="PS50192">
    <property type="entry name" value="T_SNARE"/>
    <property type="match status" value="1"/>
</dbReference>
<feature type="compositionally biased region" description="Polar residues" evidence="2">
    <location>
        <begin position="145"/>
        <end position="159"/>
    </location>
</feature>
<dbReference type="Pfam" id="PF14523">
    <property type="entry name" value="Syntaxin_2"/>
    <property type="match status" value="1"/>
</dbReference>
<dbReference type="SUPFAM" id="SSF47661">
    <property type="entry name" value="t-snare proteins"/>
    <property type="match status" value="1"/>
</dbReference>
<dbReference type="InterPro" id="IPR000727">
    <property type="entry name" value="T_SNARE_dom"/>
</dbReference>
<dbReference type="InterPro" id="IPR010989">
    <property type="entry name" value="SNARE"/>
</dbReference>
<dbReference type="Proteomes" id="UP000823046">
    <property type="component" value="Unassembled WGS sequence"/>
</dbReference>
<dbReference type="Gene3D" id="1.20.58.70">
    <property type="match status" value="1"/>
</dbReference>
<evidence type="ECO:0000259" key="3">
    <source>
        <dbReference type="PROSITE" id="PS50192"/>
    </source>
</evidence>
<dbReference type="InterPro" id="IPR045242">
    <property type="entry name" value="Syntaxin"/>
</dbReference>
<accession>A0ABQ7JE78</accession>
<dbReference type="Gene3D" id="1.20.5.110">
    <property type="match status" value="1"/>
</dbReference>
<proteinExistence type="inferred from homology"/>
<dbReference type="InterPro" id="IPR006011">
    <property type="entry name" value="Syntaxin_N"/>
</dbReference>
<name>A0ABQ7JE78_9APIC</name>
<sequence>MSFSLLSDDSRTARERLHYSECRTGDQSDILYINESRKIQEKIFSIQSQTSAISQLCYGITSTSSNSQQAELHKMIDSVKKIALETQQDLKEFAPSDEKTDETQRSLMHKKLTMNFQQALKAVDRVTQNFLQTSPSLKPKKENHTPMTTPSTWRNSMETPSDVDGKSLFVRSSQPLLPLPSNEATLREPFLADYKEEIPSSAASLQQTEQASMAYSFESAELERKLIEERYAGVSQIQKDIVGLHDMYQELAWHVNSQGDNIENIEVRLNEAVSATDNAVREVAQARRTRRSYSRFL</sequence>
<evidence type="ECO:0000256" key="1">
    <source>
        <dbReference type="ARBA" id="ARBA00009063"/>
    </source>
</evidence>
<feature type="domain" description="T-SNARE coiled-coil homology" evidence="3">
    <location>
        <begin position="224"/>
        <end position="286"/>
    </location>
</feature>
<evidence type="ECO:0000313" key="5">
    <source>
        <dbReference type="Proteomes" id="UP000823046"/>
    </source>
</evidence>
<dbReference type="PANTHER" id="PTHR19957:SF38">
    <property type="entry name" value="LD27581P"/>
    <property type="match status" value="1"/>
</dbReference>
<dbReference type="EMBL" id="JADAQX010000064">
    <property type="protein sequence ID" value="KAF8822317.1"/>
    <property type="molecule type" value="Genomic_DNA"/>
</dbReference>
<reference evidence="4 5" key="1">
    <citation type="journal article" date="2020" name="bioRxiv">
        <title>Metabolic contributions of an alphaproteobacterial endosymbiont in the apicomplexan Cardiosporidium cionae.</title>
        <authorList>
            <person name="Hunter E.S."/>
            <person name="Paight C.J."/>
            <person name="Lane C.E."/>
        </authorList>
    </citation>
    <scope>NUCLEOTIDE SEQUENCE [LARGE SCALE GENOMIC DNA]</scope>
    <source>
        <strain evidence="4">ESH_2018</strain>
    </source>
</reference>
<organism evidence="4 5">
    <name type="scientific">Cardiosporidium cionae</name>
    <dbReference type="NCBI Taxonomy" id="476202"/>
    <lineage>
        <taxon>Eukaryota</taxon>
        <taxon>Sar</taxon>
        <taxon>Alveolata</taxon>
        <taxon>Apicomplexa</taxon>
        <taxon>Aconoidasida</taxon>
        <taxon>Nephromycida</taxon>
        <taxon>Cardiosporidium</taxon>
    </lineage>
</organism>
<gene>
    <name evidence="4" type="ORF">IE077_004003</name>
</gene>